<dbReference type="GO" id="GO:0005634">
    <property type="term" value="C:nucleus"/>
    <property type="evidence" value="ECO:0007669"/>
    <property type="project" value="UniProtKB-SubCell"/>
</dbReference>
<accession>A0AAD7YMU5</accession>
<evidence type="ECO:0000259" key="11">
    <source>
        <dbReference type="PROSITE" id="PS50016"/>
    </source>
</evidence>
<evidence type="ECO:0000256" key="4">
    <source>
        <dbReference type="ARBA" id="ARBA00022771"/>
    </source>
</evidence>
<dbReference type="GO" id="GO:0008270">
    <property type="term" value="F:zinc ion binding"/>
    <property type="evidence" value="ECO:0007669"/>
    <property type="project" value="UniProtKB-KW"/>
</dbReference>
<dbReference type="Pfam" id="PF00628">
    <property type="entry name" value="PHD"/>
    <property type="match status" value="2"/>
</dbReference>
<keyword evidence="4 9" id="KW-0863">Zinc-finger</keyword>
<sequence length="332" mass="36998">MSYYKLTKTKRSSQTEVVKEEPRASEDVELCRVCKLRLEANRRYTHERFLTCAHCNAKLHPSCLELSADTIRKCREYAWQCAECKTCCACRQPADDDKMLFCDLCDRGFHIYCVGLDTVPSGRWHCVECAMCKSCGSRSPSGAGGSGSGPGGSAPEWHHQTRRGPGGHKVYSHSLCTPCARAYRIGRYCPLCERSFIGPKGTMQLVICKLCDRQLHQECVRQTVSSLNVLDYTCAECRRGGITSRAAAVRLAPRTIATLFMAKRRFNKYAHRQYMASRQREAQLRDEAGAHDDAEELPDEAAPLLVEVERDSDASEAADADTSDPLDPAPDA</sequence>
<evidence type="ECO:0000256" key="3">
    <source>
        <dbReference type="ARBA" id="ARBA00022737"/>
    </source>
</evidence>
<feature type="compositionally biased region" description="Gly residues" evidence="10">
    <location>
        <begin position="143"/>
        <end position="152"/>
    </location>
</feature>
<feature type="compositionally biased region" description="Acidic residues" evidence="10">
    <location>
        <begin position="314"/>
        <end position="324"/>
    </location>
</feature>
<gene>
    <name evidence="12" type="ORF">PYW07_012173</name>
</gene>
<dbReference type="EMBL" id="JARGEI010000014">
    <property type="protein sequence ID" value="KAJ8720130.1"/>
    <property type="molecule type" value="Genomic_DNA"/>
</dbReference>
<feature type="domain" description="PHD-type" evidence="11">
    <location>
        <begin position="84"/>
        <end position="132"/>
    </location>
</feature>
<feature type="compositionally biased region" description="Basic and acidic residues" evidence="10">
    <location>
        <begin position="280"/>
        <end position="292"/>
    </location>
</feature>
<dbReference type="InterPro" id="IPR013083">
    <property type="entry name" value="Znf_RING/FYVE/PHD"/>
</dbReference>
<feature type="domain" description="PHD-type" evidence="11">
    <location>
        <begin position="28"/>
        <end position="87"/>
    </location>
</feature>
<dbReference type="AlphaFoldDB" id="A0AAD7YMU5"/>
<comment type="subcellular location">
    <subcellularLocation>
        <location evidence="1">Nucleus</location>
    </subcellularLocation>
</comment>
<evidence type="ECO:0000256" key="10">
    <source>
        <dbReference type="SAM" id="MobiDB-lite"/>
    </source>
</evidence>
<dbReference type="Gene3D" id="3.30.40.10">
    <property type="entry name" value="Zinc/RING finger domain, C3HC4 (zinc finger)"/>
    <property type="match status" value="2"/>
</dbReference>
<dbReference type="SMART" id="SM00249">
    <property type="entry name" value="PHD"/>
    <property type="match status" value="3"/>
</dbReference>
<dbReference type="Proteomes" id="UP001231518">
    <property type="component" value="Chromosome 3"/>
</dbReference>
<keyword evidence="8" id="KW-0539">Nucleus</keyword>
<keyword evidence="13" id="KW-1185">Reference proteome</keyword>
<proteinExistence type="predicted"/>
<name>A0AAD7YMU5_MYTSE</name>
<dbReference type="CDD" id="cd15529">
    <property type="entry name" value="PHD2_PHF10"/>
    <property type="match status" value="1"/>
</dbReference>
<feature type="region of interest" description="Disordered" evidence="10">
    <location>
        <begin position="280"/>
        <end position="332"/>
    </location>
</feature>
<evidence type="ECO:0000256" key="5">
    <source>
        <dbReference type="ARBA" id="ARBA00022833"/>
    </source>
</evidence>
<dbReference type="InterPro" id="IPR001965">
    <property type="entry name" value="Znf_PHD"/>
</dbReference>
<evidence type="ECO:0000256" key="1">
    <source>
        <dbReference type="ARBA" id="ARBA00004123"/>
    </source>
</evidence>
<evidence type="ECO:0000256" key="7">
    <source>
        <dbReference type="ARBA" id="ARBA00023163"/>
    </source>
</evidence>
<dbReference type="InterPro" id="IPR019787">
    <property type="entry name" value="Znf_PHD-finger"/>
</dbReference>
<dbReference type="InterPro" id="IPR011011">
    <property type="entry name" value="Znf_FYVE_PHD"/>
</dbReference>
<keyword evidence="2" id="KW-0479">Metal-binding</keyword>
<evidence type="ECO:0000256" key="9">
    <source>
        <dbReference type="PROSITE-ProRule" id="PRU00146"/>
    </source>
</evidence>
<dbReference type="PROSITE" id="PS01359">
    <property type="entry name" value="ZF_PHD_1"/>
    <property type="match status" value="2"/>
</dbReference>
<organism evidence="12 13">
    <name type="scientific">Mythimna separata</name>
    <name type="common">Oriental armyworm</name>
    <name type="synonym">Pseudaletia separata</name>
    <dbReference type="NCBI Taxonomy" id="271217"/>
    <lineage>
        <taxon>Eukaryota</taxon>
        <taxon>Metazoa</taxon>
        <taxon>Ecdysozoa</taxon>
        <taxon>Arthropoda</taxon>
        <taxon>Hexapoda</taxon>
        <taxon>Insecta</taxon>
        <taxon>Pterygota</taxon>
        <taxon>Neoptera</taxon>
        <taxon>Endopterygota</taxon>
        <taxon>Lepidoptera</taxon>
        <taxon>Glossata</taxon>
        <taxon>Ditrysia</taxon>
        <taxon>Noctuoidea</taxon>
        <taxon>Noctuidae</taxon>
        <taxon>Noctuinae</taxon>
        <taxon>Hadenini</taxon>
        <taxon>Mythimna</taxon>
    </lineage>
</organism>
<protein>
    <recommendedName>
        <fullName evidence="11">PHD-type domain-containing protein</fullName>
    </recommendedName>
</protein>
<dbReference type="PANTHER" id="PTHR45888">
    <property type="entry name" value="HL01030P-RELATED"/>
    <property type="match status" value="1"/>
</dbReference>
<keyword evidence="5" id="KW-0862">Zinc</keyword>
<dbReference type="InterPro" id="IPR019786">
    <property type="entry name" value="Zinc_finger_PHD-type_CS"/>
</dbReference>
<evidence type="ECO:0000313" key="12">
    <source>
        <dbReference type="EMBL" id="KAJ8720130.1"/>
    </source>
</evidence>
<evidence type="ECO:0000256" key="8">
    <source>
        <dbReference type="ARBA" id="ARBA00023242"/>
    </source>
</evidence>
<dbReference type="SUPFAM" id="SSF57903">
    <property type="entry name" value="FYVE/PHD zinc finger"/>
    <property type="match status" value="3"/>
</dbReference>
<dbReference type="PROSITE" id="PS50016">
    <property type="entry name" value="ZF_PHD_2"/>
    <property type="match status" value="3"/>
</dbReference>
<evidence type="ECO:0000256" key="6">
    <source>
        <dbReference type="ARBA" id="ARBA00023015"/>
    </source>
</evidence>
<evidence type="ECO:0000256" key="2">
    <source>
        <dbReference type="ARBA" id="ARBA00022723"/>
    </source>
</evidence>
<keyword evidence="3" id="KW-0677">Repeat</keyword>
<feature type="region of interest" description="Disordered" evidence="10">
    <location>
        <begin position="143"/>
        <end position="167"/>
    </location>
</feature>
<feature type="domain" description="PHD-type" evidence="11">
    <location>
        <begin position="186"/>
        <end position="240"/>
    </location>
</feature>
<comment type="caution">
    <text evidence="12">The sequence shown here is derived from an EMBL/GenBank/DDBJ whole genome shotgun (WGS) entry which is preliminary data.</text>
</comment>
<keyword evidence="7" id="KW-0804">Transcription</keyword>
<evidence type="ECO:0000313" key="13">
    <source>
        <dbReference type="Proteomes" id="UP001231518"/>
    </source>
</evidence>
<dbReference type="PANTHER" id="PTHR45888:SF4">
    <property type="entry name" value="PHD FINGER PROTEIN 10"/>
    <property type="match status" value="1"/>
</dbReference>
<reference evidence="12" key="1">
    <citation type="submission" date="2023-03" db="EMBL/GenBank/DDBJ databases">
        <title>Chromosome-level genomes of two armyworms, Mythimna separata and Mythimna loreyi, provide insights into the biosynthesis and reception of sex pheromones.</title>
        <authorList>
            <person name="Zhao H."/>
        </authorList>
    </citation>
    <scope>NUCLEOTIDE SEQUENCE</scope>
    <source>
        <strain evidence="12">BeijingLab</strain>
        <tissue evidence="12">Pupa</tissue>
    </source>
</reference>
<keyword evidence="6" id="KW-0805">Transcription regulation</keyword>